<sequence length="311" mass="35716">MEIMMFIIFIITNLIIILCMQFAYTHAYKYENGMYLNVHIPSSHKEDAEVTEIVTTGKRKMKHFQIANVIISIAICFIVFFNIAVFVLLYIIWMFAYIFGIIHIPNSSHRKMYALKIQNGWIIEAQRKKVYIDTSPIDVDDDEYWKTGYYYNPADKHILIENRMQSGNYTFNYAKKGAWIFTGITCAIIAGCIILVFVCMLPLINIQEKITLTNNNLTISAGGYTSEIDVNDITELKLLDELPDDSFLRTNGASTDSYDIGRYEGRTLGKCSLYVFDGYAPILMIKSDDTLVFVNSKEDGEIEKLYVELSQ</sequence>
<comment type="caution">
    <text evidence="3">The sequence shown here is derived from an EMBL/GenBank/DDBJ whole genome shotgun (WGS) entry which is preliminary data.</text>
</comment>
<evidence type="ECO:0000259" key="2">
    <source>
        <dbReference type="Pfam" id="PF10882"/>
    </source>
</evidence>
<feature type="transmembrane region" description="Helical" evidence="1">
    <location>
        <begin position="6"/>
        <end position="24"/>
    </location>
</feature>
<keyword evidence="1" id="KW-0812">Transmembrane</keyword>
<feature type="transmembrane region" description="Helical" evidence="1">
    <location>
        <begin position="178"/>
        <end position="204"/>
    </location>
</feature>
<feature type="transmembrane region" description="Helical" evidence="1">
    <location>
        <begin position="69"/>
        <end position="102"/>
    </location>
</feature>
<protein>
    <recommendedName>
        <fullName evidence="2">Bacterial Pleckstrin homology domain-containing protein</fullName>
    </recommendedName>
</protein>
<accession>A0A413BIP1</accession>
<keyword evidence="1" id="KW-0472">Membrane</keyword>
<reference evidence="3 4" key="1">
    <citation type="submission" date="2018-08" db="EMBL/GenBank/DDBJ databases">
        <title>A genome reference for cultivated species of the human gut microbiota.</title>
        <authorList>
            <person name="Zou Y."/>
            <person name="Xue W."/>
            <person name="Luo G."/>
        </authorList>
    </citation>
    <scope>NUCLEOTIDE SEQUENCE [LARGE SCALE GENOMIC DNA]</scope>
    <source>
        <strain evidence="3 4">AF12-8</strain>
    </source>
</reference>
<dbReference type="InterPro" id="IPR027783">
    <property type="entry name" value="Bacterial_PH-related"/>
</dbReference>
<feature type="domain" description="Bacterial Pleckstrin homology" evidence="2">
    <location>
        <begin position="209"/>
        <end position="294"/>
    </location>
</feature>
<dbReference type="EMBL" id="QSAE01000008">
    <property type="protein sequence ID" value="RGW40699.1"/>
    <property type="molecule type" value="Genomic_DNA"/>
</dbReference>
<evidence type="ECO:0000313" key="4">
    <source>
        <dbReference type="Proteomes" id="UP000286581"/>
    </source>
</evidence>
<gene>
    <name evidence="3" type="ORF">DWV78_04080</name>
</gene>
<evidence type="ECO:0000256" key="1">
    <source>
        <dbReference type="SAM" id="Phobius"/>
    </source>
</evidence>
<dbReference type="Pfam" id="PF10882">
    <property type="entry name" value="bPH_5"/>
    <property type="match status" value="1"/>
</dbReference>
<dbReference type="AlphaFoldDB" id="A0A413BIP1"/>
<evidence type="ECO:0000313" key="3">
    <source>
        <dbReference type="EMBL" id="RGW40699.1"/>
    </source>
</evidence>
<dbReference type="Proteomes" id="UP000286581">
    <property type="component" value="Unassembled WGS sequence"/>
</dbReference>
<proteinExistence type="predicted"/>
<keyword evidence="1" id="KW-1133">Transmembrane helix</keyword>
<organism evidence="3 4">
    <name type="scientific">Agathobacter rectalis</name>
    <dbReference type="NCBI Taxonomy" id="39491"/>
    <lineage>
        <taxon>Bacteria</taxon>
        <taxon>Bacillati</taxon>
        <taxon>Bacillota</taxon>
        <taxon>Clostridia</taxon>
        <taxon>Lachnospirales</taxon>
        <taxon>Lachnospiraceae</taxon>
        <taxon>Agathobacter</taxon>
    </lineage>
</organism>
<name>A0A413BIP1_9FIRM</name>